<sequence length="551" mass="58963">MILLWLIVAVFSALVMAMLMFPLLLRNDDKAEPDRAEYDMTVYRDQLSEIDRDLARGLLSEEQAAAARLEVQRRMLAAAGPDAAAGDGDASGDVGSGTSQQPPIRFLDLIPRAIEQGPWGIATLAGVLAVVPMGALALYLIIGSPMLPGQPHAQRIAQVEQESLEALPAELRNAIETLRAVVEQRPEDAQAWFELGRAYRRAEQHARAVNALEKARDLGVSGPTQATVLAELGESLLLSQEGRVSAHVRTLFLDALREDRTEPRARFYLGMAAAQEGDPVRALAIWRDLVAGSPANAPWLGMVRQSMAMVAQQNEIPPATVKPAHPLDLEDGAPVERVEAPAPDDDADTAADAATDPPSDDDGAADTGAEGDDAAEATGPGSDRPAGLDVSPDERAMIEGMVDGLAARLEENPEDVDGWLRLAKSYGVLGRWDEAVVASARAVEQAPDEPDILEHHADVLIAAGQASGATEPPDEVFGLFAKILEIEPDNPKALYFVGLGAARAGDVARARTLWQQLLDRIPADQPARAAIQRQLDSLPEREPSPDPEPTQ</sequence>
<name>A0A5M6IA01_9PROT</name>
<dbReference type="RefSeq" id="WP_150062764.1">
    <property type="nucleotide sequence ID" value="NZ_JACHII010000009.1"/>
</dbReference>
<dbReference type="OrthoDB" id="9815847at2"/>
<dbReference type="NCBIfam" id="TIGR03142">
    <property type="entry name" value="cytochro_ccmI"/>
    <property type="match status" value="1"/>
</dbReference>
<dbReference type="PROSITE" id="PS50005">
    <property type="entry name" value="TPR"/>
    <property type="match status" value="1"/>
</dbReference>
<feature type="compositionally biased region" description="Acidic residues" evidence="6">
    <location>
        <begin position="358"/>
        <end position="375"/>
    </location>
</feature>
<evidence type="ECO:0000313" key="9">
    <source>
        <dbReference type="EMBL" id="KAA5605094.1"/>
    </source>
</evidence>
<feature type="repeat" description="TPR" evidence="5">
    <location>
        <begin position="189"/>
        <end position="222"/>
    </location>
</feature>
<dbReference type="EMBL" id="VWPJ01000011">
    <property type="protein sequence ID" value="KAA5605094.1"/>
    <property type="molecule type" value="Genomic_DNA"/>
</dbReference>
<dbReference type="InterPro" id="IPR051263">
    <property type="entry name" value="C-type_cytochrome_biogenesis"/>
</dbReference>
<feature type="domain" description="Cytochrome c-type biogenesis protein H TPR" evidence="8">
    <location>
        <begin position="155"/>
        <end position="296"/>
    </location>
</feature>
<feature type="transmembrane region" description="Helical" evidence="7">
    <location>
        <begin position="119"/>
        <end position="142"/>
    </location>
</feature>
<comment type="caution">
    <text evidence="9">The sequence shown here is derived from an EMBL/GenBank/DDBJ whole genome shotgun (WGS) entry which is preliminary data.</text>
</comment>
<reference evidence="9 10" key="1">
    <citation type="submission" date="2019-09" db="EMBL/GenBank/DDBJ databases">
        <title>Genome sequence of Roseospira marina, one of the more divergent members of the non-sulfur purple photosynthetic bacterial family, the Rhodospirillaceae.</title>
        <authorList>
            <person name="Meyer T."/>
            <person name="Kyndt J."/>
        </authorList>
    </citation>
    <scope>NUCLEOTIDE SEQUENCE [LARGE SCALE GENOMIC DNA]</scope>
    <source>
        <strain evidence="9 10">DSM 15113</strain>
    </source>
</reference>
<dbReference type="AlphaFoldDB" id="A0A5M6IA01"/>
<dbReference type="PANTHER" id="PTHR47870:SF1">
    <property type="entry name" value="CYTOCHROME C-TYPE BIOGENESIS PROTEIN CCMH"/>
    <property type="match status" value="1"/>
</dbReference>
<dbReference type="SMART" id="SM00028">
    <property type="entry name" value="TPR"/>
    <property type="match status" value="4"/>
</dbReference>
<keyword evidence="3" id="KW-0201">Cytochrome c-type biogenesis</keyword>
<keyword evidence="2" id="KW-0677">Repeat</keyword>
<keyword evidence="7" id="KW-1133">Transmembrane helix</keyword>
<keyword evidence="4 5" id="KW-0802">TPR repeat</keyword>
<dbReference type="Pfam" id="PF23914">
    <property type="entry name" value="TPR_CcmH_CycH"/>
    <property type="match status" value="2"/>
</dbReference>
<feature type="region of interest" description="Disordered" evidence="6">
    <location>
        <begin position="338"/>
        <end position="391"/>
    </location>
</feature>
<evidence type="ECO:0000256" key="7">
    <source>
        <dbReference type="SAM" id="Phobius"/>
    </source>
</evidence>
<keyword evidence="7" id="KW-0812">Transmembrane</keyword>
<dbReference type="GO" id="GO:0030313">
    <property type="term" value="C:cell envelope"/>
    <property type="evidence" value="ECO:0007669"/>
    <property type="project" value="UniProtKB-SubCell"/>
</dbReference>
<organism evidence="9 10">
    <name type="scientific">Roseospira marina</name>
    <dbReference type="NCBI Taxonomy" id="140057"/>
    <lineage>
        <taxon>Bacteria</taxon>
        <taxon>Pseudomonadati</taxon>
        <taxon>Pseudomonadota</taxon>
        <taxon>Alphaproteobacteria</taxon>
        <taxon>Rhodospirillales</taxon>
        <taxon>Rhodospirillaceae</taxon>
        <taxon>Roseospira</taxon>
    </lineage>
</organism>
<dbReference type="InterPro" id="IPR011990">
    <property type="entry name" value="TPR-like_helical_dom_sf"/>
</dbReference>
<dbReference type="PANTHER" id="PTHR47870">
    <property type="entry name" value="CYTOCHROME C-TYPE BIOGENESIS PROTEIN CCMH"/>
    <property type="match status" value="1"/>
</dbReference>
<gene>
    <name evidence="9" type="primary">ccmI</name>
    <name evidence="9" type="ORF">F1188_12475</name>
</gene>
<proteinExistence type="predicted"/>
<evidence type="ECO:0000313" key="10">
    <source>
        <dbReference type="Proteomes" id="UP000324065"/>
    </source>
</evidence>
<evidence type="ECO:0000256" key="2">
    <source>
        <dbReference type="ARBA" id="ARBA00022737"/>
    </source>
</evidence>
<keyword evidence="10" id="KW-1185">Reference proteome</keyword>
<dbReference type="InterPro" id="IPR017560">
    <property type="entry name" value="Cyt_c_biogenesis_CcmI"/>
</dbReference>
<keyword evidence="7" id="KW-0472">Membrane</keyword>
<evidence type="ECO:0000256" key="3">
    <source>
        <dbReference type="ARBA" id="ARBA00022748"/>
    </source>
</evidence>
<dbReference type="InterPro" id="IPR019734">
    <property type="entry name" value="TPR_rpt"/>
</dbReference>
<evidence type="ECO:0000256" key="5">
    <source>
        <dbReference type="PROSITE-ProRule" id="PRU00339"/>
    </source>
</evidence>
<dbReference type="GO" id="GO:0017004">
    <property type="term" value="P:cytochrome complex assembly"/>
    <property type="evidence" value="ECO:0007669"/>
    <property type="project" value="UniProtKB-KW"/>
</dbReference>
<evidence type="ECO:0000256" key="6">
    <source>
        <dbReference type="SAM" id="MobiDB-lite"/>
    </source>
</evidence>
<comment type="subcellular location">
    <subcellularLocation>
        <location evidence="1">Cell envelope</location>
    </subcellularLocation>
</comment>
<accession>A0A5M6IA01</accession>
<protein>
    <submittedName>
        <fullName evidence="9">C-type cytochrome biogenesis protein CcmI</fullName>
    </submittedName>
</protein>
<dbReference type="Gene3D" id="1.25.40.10">
    <property type="entry name" value="Tetratricopeptide repeat domain"/>
    <property type="match status" value="2"/>
</dbReference>
<dbReference type="Proteomes" id="UP000324065">
    <property type="component" value="Unassembled WGS sequence"/>
</dbReference>
<evidence type="ECO:0000256" key="1">
    <source>
        <dbReference type="ARBA" id="ARBA00004196"/>
    </source>
</evidence>
<feature type="domain" description="Cytochrome c-type biogenesis protein H TPR" evidence="8">
    <location>
        <begin position="404"/>
        <end position="527"/>
    </location>
</feature>
<feature type="transmembrane region" description="Helical" evidence="7">
    <location>
        <begin position="6"/>
        <end position="25"/>
    </location>
</feature>
<dbReference type="SUPFAM" id="SSF48452">
    <property type="entry name" value="TPR-like"/>
    <property type="match status" value="1"/>
</dbReference>
<evidence type="ECO:0000259" key="8">
    <source>
        <dbReference type="Pfam" id="PF23914"/>
    </source>
</evidence>
<dbReference type="InterPro" id="IPR056413">
    <property type="entry name" value="TPR_CcmH_CycH"/>
</dbReference>
<evidence type="ECO:0000256" key="4">
    <source>
        <dbReference type="ARBA" id="ARBA00022803"/>
    </source>
</evidence>